<gene>
    <name evidence="2" type="ORF">EJV47_01355</name>
</gene>
<dbReference type="RefSeq" id="WP_126691341.1">
    <property type="nucleotide sequence ID" value="NZ_RXOF01000001.1"/>
</dbReference>
<accession>A0A3S0HCE9</accession>
<feature type="chain" id="PRO_5018546321" evidence="1">
    <location>
        <begin position="20"/>
        <end position="83"/>
    </location>
</feature>
<feature type="signal peptide" evidence="1">
    <location>
        <begin position="1"/>
        <end position="19"/>
    </location>
</feature>
<organism evidence="2 3">
    <name type="scientific">Hymenobacter gummosus</name>
    <dbReference type="NCBI Taxonomy" id="1776032"/>
    <lineage>
        <taxon>Bacteria</taxon>
        <taxon>Pseudomonadati</taxon>
        <taxon>Bacteroidota</taxon>
        <taxon>Cytophagia</taxon>
        <taxon>Cytophagales</taxon>
        <taxon>Hymenobacteraceae</taxon>
        <taxon>Hymenobacter</taxon>
    </lineage>
</organism>
<dbReference type="Gene3D" id="3.10.450.360">
    <property type="match status" value="1"/>
</dbReference>
<dbReference type="EMBL" id="RXOF01000001">
    <property type="protein sequence ID" value="RTQ53414.1"/>
    <property type="molecule type" value="Genomic_DNA"/>
</dbReference>
<keyword evidence="1" id="KW-0732">Signal</keyword>
<dbReference type="AlphaFoldDB" id="A0A3S0HCE9"/>
<evidence type="ECO:0000313" key="3">
    <source>
        <dbReference type="Proteomes" id="UP000282184"/>
    </source>
</evidence>
<comment type="caution">
    <text evidence="2">The sequence shown here is derived from an EMBL/GenBank/DDBJ whole genome shotgun (WGS) entry which is preliminary data.</text>
</comment>
<proteinExistence type="predicted"/>
<keyword evidence="3" id="KW-1185">Reference proteome</keyword>
<name>A0A3S0HCE9_9BACT</name>
<dbReference type="Proteomes" id="UP000282184">
    <property type="component" value="Unassembled WGS sequence"/>
</dbReference>
<reference evidence="2 3" key="1">
    <citation type="submission" date="2018-12" db="EMBL/GenBank/DDBJ databases">
        <title>Hymenobacter gummosus sp. nov., isolated from a spring.</title>
        <authorList>
            <person name="Nie L."/>
        </authorList>
    </citation>
    <scope>NUCLEOTIDE SEQUENCE [LARGE SCALE GENOMIC DNA]</scope>
    <source>
        <strain evidence="2 3">KCTC 52166</strain>
    </source>
</reference>
<evidence type="ECO:0000313" key="2">
    <source>
        <dbReference type="EMBL" id="RTQ53414.1"/>
    </source>
</evidence>
<sequence length="83" mass="9007">MKKCLLLALTTVLTSAAQAQELPAKQVKWEKEDANCEAELKQGEEELSVVLTAAGQLLETETEIQVAQLPAESLRRLLGNESG</sequence>
<protein>
    <submittedName>
        <fullName evidence="2">Uncharacterized protein</fullName>
    </submittedName>
</protein>
<evidence type="ECO:0000256" key="1">
    <source>
        <dbReference type="SAM" id="SignalP"/>
    </source>
</evidence>
<dbReference type="OrthoDB" id="1121502at2"/>